<dbReference type="AlphaFoldDB" id="A0AAD6TZ10"/>
<keyword evidence="4" id="KW-1185">Reference proteome</keyword>
<proteinExistence type="predicted"/>
<feature type="region of interest" description="Disordered" evidence="1">
    <location>
        <begin position="180"/>
        <end position="262"/>
    </location>
</feature>
<feature type="chain" id="PRO_5042224020" evidence="2">
    <location>
        <begin position="17"/>
        <end position="262"/>
    </location>
</feature>
<keyword evidence="2" id="KW-0732">Signal</keyword>
<feature type="signal peptide" evidence="2">
    <location>
        <begin position="1"/>
        <end position="16"/>
    </location>
</feature>
<dbReference type="Proteomes" id="UP001222325">
    <property type="component" value="Unassembled WGS sequence"/>
</dbReference>
<sequence length="262" mass="28025">MTIHYLAFVLVARSAASPRDPSSNIAQSSPIRRNRVGRPPRPPGIPTSAIEPGRAQDKDKDTDKNKDKAQSEPAPRSRPAGSSATATARAASPRRESLATQRVFTTHAKRLGRATAACAAPLANPRAGIEAGTCHAPPTPCCPSMYERPRAMLGADACLPYESDTALRLHLRVRGRIRRRGLRSRQGRPPPWRPSTSAAPAAQDARESGAGAHRPCLGAQDARKSAVRRQSPACSRAPVSAPSPLPQPPLPRTRTSPLVRVR</sequence>
<feature type="compositionally biased region" description="Pro residues" evidence="1">
    <location>
        <begin position="241"/>
        <end position="251"/>
    </location>
</feature>
<evidence type="ECO:0000256" key="2">
    <source>
        <dbReference type="SAM" id="SignalP"/>
    </source>
</evidence>
<evidence type="ECO:0000256" key="1">
    <source>
        <dbReference type="SAM" id="MobiDB-lite"/>
    </source>
</evidence>
<name>A0AAD6TZ10_9AGAR</name>
<dbReference type="EMBL" id="JARJCN010000041">
    <property type="protein sequence ID" value="KAJ7083292.1"/>
    <property type="molecule type" value="Genomic_DNA"/>
</dbReference>
<organism evidence="3 4">
    <name type="scientific">Mycena belliarum</name>
    <dbReference type="NCBI Taxonomy" id="1033014"/>
    <lineage>
        <taxon>Eukaryota</taxon>
        <taxon>Fungi</taxon>
        <taxon>Dikarya</taxon>
        <taxon>Basidiomycota</taxon>
        <taxon>Agaricomycotina</taxon>
        <taxon>Agaricomycetes</taxon>
        <taxon>Agaricomycetidae</taxon>
        <taxon>Agaricales</taxon>
        <taxon>Marasmiineae</taxon>
        <taxon>Mycenaceae</taxon>
        <taxon>Mycena</taxon>
    </lineage>
</organism>
<evidence type="ECO:0000313" key="4">
    <source>
        <dbReference type="Proteomes" id="UP001222325"/>
    </source>
</evidence>
<comment type="caution">
    <text evidence="3">The sequence shown here is derived from an EMBL/GenBank/DDBJ whole genome shotgun (WGS) entry which is preliminary data.</text>
</comment>
<feature type="compositionally biased region" description="Low complexity" evidence="1">
    <location>
        <begin position="14"/>
        <end position="23"/>
    </location>
</feature>
<accession>A0AAD6TZ10</accession>
<feature type="compositionally biased region" description="Low complexity" evidence="1">
    <location>
        <begin position="71"/>
        <end position="91"/>
    </location>
</feature>
<gene>
    <name evidence="3" type="ORF">B0H15DRAFT_951982</name>
</gene>
<feature type="region of interest" description="Disordered" evidence="1">
    <location>
        <begin position="14"/>
        <end position="101"/>
    </location>
</feature>
<feature type="compositionally biased region" description="Basic and acidic residues" evidence="1">
    <location>
        <begin position="54"/>
        <end position="70"/>
    </location>
</feature>
<reference evidence="3" key="1">
    <citation type="submission" date="2023-03" db="EMBL/GenBank/DDBJ databases">
        <title>Massive genome expansion in bonnet fungi (Mycena s.s.) driven by repeated elements and novel gene families across ecological guilds.</title>
        <authorList>
            <consortium name="Lawrence Berkeley National Laboratory"/>
            <person name="Harder C.B."/>
            <person name="Miyauchi S."/>
            <person name="Viragh M."/>
            <person name="Kuo A."/>
            <person name="Thoen E."/>
            <person name="Andreopoulos B."/>
            <person name="Lu D."/>
            <person name="Skrede I."/>
            <person name="Drula E."/>
            <person name="Henrissat B."/>
            <person name="Morin E."/>
            <person name="Kohler A."/>
            <person name="Barry K."/>
            <person name="LaButti K."/>
            <person name="Morin E."/>
            <person name="Salamov A."/>
            <person name="Lipzen A."/>
            <person name="Mereny Z."/>
            <person name="Hegedus B."/>
            <person name="Baldrian P."/>
            <person name="Stursova M."/>
            <person name="Weitz H."/>
            <person name="Taylor A."/>
            <person name="Grigoriev I.V."/>
            <person name="Nagy L.G."/>
            <person name="Martin F."/>
            <person name="Kauserud H."/>
        </authorList>
    </citation>
    <scope>NUCLEOTIDE SEQUENCE</scope>
    <source>
        <strain evidence="3">CBHHK173m</strain>
    </source>
</reference>
<feature type="compositionally biased region" description="Low complexity" evidence="1">
    <location>
        <begin position="252"/>
        <end position="262"/>
    </location>
</feature>
<evidence type="ECO:0000313" key="3">
    <source>
        <dbReference type="EMBL" id="KAJ7083292.1"/>
    </source>
</evidence>
<protein>
    <submittedName>
        <fullName evidence="3">Uncharacterized protein</fullName>
    </submittedName>
</protein>